<comment type="catalytic activity">
    <reaction evidence="7 8">
        <text>(2S)-4-acetamido-2-aminobutanoate = L-ectoine + H2O</text>
        <dbReference type="Rhea" id="RHEA:17281"/>
        <dbReference type="ChEBI" id="CHEBI:15377"/>
        <dbReference type="ChEBI" id="CHEBI:58515"/>
        <dbReference type="ChEBI" id="CHEBI:58929"/>
        <dbReference type="EC" id="4.2.1.108"/>
    </reaction>
</comment>
<dbReference type="SUPFAM" id="SSF51182">
    <property type="entry name" value="RmlC-like cupins"/>
    <property type="match status" value="1"/>
</dbReference>
<evidence type="ECO:0000313" key="10">
    <source>
        <dbReference type="Proteomes" id="UP000199561"/>
    </source>
</evidence>
<dbReference type="OrthoDB" id="8265259at2"/>
<dbReference type="InterPro" id="IPR011051">
    <property type="entry name" value="RmlC_Cupin_sf"/>
</dbReference>
<dbReference type="AlphaFoldDB" id="A0A1I4S7A3"/>
<comment type="similarity">
    <text evidence="2 8">Belongs to the ectoine synthase family.</text>
</comment>
<evidence type="ECO:0000256" key="4">
    <source>
        <dbReference type="ARBA" id="ARBA00019707"/>
    </source>
</evidence>
<name>A0A1I4S7A3_9PROT</name>
<evidence type="ECO:0000256" key="1">
    <source>
        <dbReference type="ARBA" id="ARBA00005181"/>
    </source>
</evidence>
<dbReference type="InterPro" id="IPR010462">
    <property type="entry name" value="Ectoine_synth"/>
</dbReference>
<dbReference type="STRING" id="52442.SAMN05421880_1234"/>
<organism evidence="9 10">
    <name type="scientific">Nitrosomonas nitrosa</name>
    <dbReference type="NCBI Taxonomy" id="52442"/>
    <lineage>
        <taxon>Bacteria</taxon>
        <taxon>Pseudomonadati</taxon>
        <taxon>Pseudomonadota</taxon>
        <taxon>Betaproteobacteria</taxon>
        <taxon>Nitrosomonadales</taxon>
        <taxon>Nitrosomonadaceae</taxon>
        <taxon>Nitrosomonas</taxon>
    </lineage>
</organism>
<protein>
    <recommendedName>
        <fullName evidence="4 8">L-ectoine synthase</fullName>
        <ecNumber evidence="3 8">4.2.1.108</ecNumber>
    </recommendedName>
    <alternativeName>
        <fullName evidence="6 8">N-acetyldiaminobutyrate dehydratase</fullName>
    </alternativeName>
</protein>
<dbReference type="Proteomes" id="UP000199561">
    <property type="component" value="Unassembled WGS sequence"/>
</dbReference>
<dbReference type="EC" id="4.2.1.108" evidence="3 8"/>
<dbReference type="PANTHER" id="PTHR39289">
    <property type="match status" value="1"/>
</dbReference>
<dbReference type="CDD" id="cd06978">
    <property type="entry name" value="cupin_EctC"/>
    <property type="match status" value="1"/>
</dbReference>
<reference evidence="9 10" key="1">
    <citation type="submission" date="2016-10" db="EMBL/GenBank/DDBJ databases">
        <authorList>
            <person name="de Groot N.N."/>
        </authorList>
    </citation>
    <scope>NUCLEOTIDE SEQUENCE [LARGE SCALE GENOMIC DNA]</scope>
    <source>
        <strain evidence="9 10">Nm146</strain>
    </source>
</reference>
<sequence length="142" mass="15923">MIIRQLDEIPGTERETAAENWVSRRLLLSADGMGFSLHDTIIYPGTETRMWYKHHLEAVYCIEGEGELESLSDGQKYAIRPGTLYALNAHDQHILRSRTKLRMVCVFNPPCTGNETHDEDGAYCLADQRAEGQSLLAAQVSG</sequence>
<dbReference type="PANTHER" id="PTHR39289:SF1">
    <property type="entry name" value="L-ECTOINE SYNTHASE"/>
    <property type="match status" value="1"/>
</dbReference>
<dbReference type="EMBL" id="FOUF01000023">
    <property type="protein sequence ID" value="SFM60388.1"/>
    <property type="molecule type" value="Genomic_DNA"/>
</dbReference>
<dbReference type="InterPro" id="IPR014710">
    <property type="entry name" value="RmlC-like_jellyroll"/>
</dbReference>
<evidence type="ECO:0000256" key="3">
    <source>
        <dbReference type="ARBA" id="ARBA00013192"/>
    </source>
</evidence>
<dbReference type="GO" id="GO:0033990">
    <property type="term" value="F:ectoine synthase activity"/>
    <property type="evidence" value="ECO:0007669"/>
    <property type="project" value="UniProtKB-EC"/>
</dbReference>
<dbReference type="UniPathway" id="UPA00067">
    <property type="reaction ID" value="UER00123"/>
</dbReference>
<evidence type="ECO:0000313" key="9">
    <source>
        <dbReference type="EMBL" id="SFM60388.1"/>
    </source>
</evidence>
<dbReference type="HAMAP" id="MF_01255">
    <property type="entry name" value="Ectoine_synth"/>
    <property type="match status" value="1"/>
</dbReference>
<dbReference type="RefSeq" id="WP_090670558.1">
    <property type="nucleotide sequence ID" value="NZ_FOUF01000023.1"/>
</dbReference>
<gene>
    <name evidence="8" type="primary">ectC</name>
    <name evidence="9" type="ORF">SAMN05421880_1234</name>
</gene>
<proteinExistence type="inferred from homology"/>
<evidence type="ECO:0000256" key="8">
    <source>
        <dbReference type="HAMAP-Rule" id="MF_01255"/>
    </source>
</evidence>
<accession>A0A1I4S7A3</accession>
<comment type="function">
    <text evidence="8">Catalyzes the circularization of gamma-N-acetyl-alpha,gamma-diaminobutyric acid (ADABA) to ectoine (1,4,5,6-tetrahydro-2-methyl-4-pyrimidine carboxylic acid), which is an excellent osmoprotectant.</text>
</comment>
<dbReference type="NCBIfam" id="NF009806">
    <property type="entry name" value="PRK13290.1"/>
    <property type="match status" value="1"/>
</dbReference>
<dbReference type="Gene3D" id="2.60.120.10">
    <property type="entry name" value="Jelly Rolls"/>
    <property type="match status" value="1"/>
</dbReference>
<evidence type="ECO:0000256" key="2">
    <source>
        <dbReference type="ARBA" id="ARBA00009637"/>
    </source>
</evidence>
<dbReference type="GO" id="GO:0019491">
    <property type="term" value="P:ectoine biosynthetic process"/>
    <property type="evidence" value="ECO:0007669"/>
    <property type="project" value="UniProtKB-UniRule"/>
</dbReference>
<comment type="pathway">
    <text evidence="1 8">Amine and polyamine biosynthesis; ectoine biosynthesis; L-ectoine from L-aspartate 4-semialdehyde: step 3/3.</text>
</comment>
<evidence type="ECO:0000256" key="6">
    <source>
        <dbReference type="ARBA" id="ARBA00033271"/>
    </source>
</evidence>
<keyword evidence="10" id="KW-1185">Reference proteome</keyword>
<dbReference type="Pfam" id="PF06339">
    <property type="entry name" value="Ectoine_synth"/>
    <property type="match status" value="1"/>
</dbReference>
<evidence type="ECO:0000256" key="5">
    <source>
        <dbReference type="ARBA" id="ARBA00023239"/>
    </source>
</evidence>
<evidence type="ECO:0000256" key="7">
    <source>
        <dbReference type="ARBA" id="ARBA00048714"/>
    </source>
</evidence>
<keyword evidence="5 8" id="KW-0456">Lyase</keyword>